<evidence type="ECO:0000313" key="3">
    <source>
        <dbReference type="Proteomes" id="UP001286313"/>
    </source>
</evidence>
<sequence length="150" mass="15511">MKSVMLVLAVATCATCQFVIPGPIRVRAPSHDSAIIQSHRLGGNFAYSTHEAHAYAVQTPIIGQRTVPIGVSYVPGTPLVKTTTNVITHQVPQYGLAYPQVSAGIPYSGLPIPYPLAHPAAVAAVPTVVAAAAAVEPEAPIASEPVIETA</sequence>
<evidence type="ECO:0000313" key="2">
    <source>
        <dbReference type="EMBL" id="KAK3891205.1"/>
    </source>
</evidence>
<gene>
    <name evidence="2" type="ORF">Pcinc_004888</name>
</gene>
<comment type="caution">
    <text evidence="2">The sequence shown here is derived from an EMBL/GenBank/DDBJ whole genome shotgun (WGS) entry which is preliminary data.</text>
</comment>
<keyword evidence="3" id="KW-1185">Reference proteome</keyword>
<dbReference type="AlphaFoldDB" id="A0AAE1L3A7"/>
<organism evidence="2 3">
    <name type="scientific">Petrolisthes cinctipes</name>
    <name type="common">Flat porcelain crab</name>
    <dbReference type="NCBI Taxonomy" id="88211"/>
    <lineage>
        <taxon>Eukaryota</taxon>
        <taxon>Metazoa</taxon>
        <taxon>Ecdysozoa</taxon>
        <taxon>Arthropoda</taxon>
        <taxon>Crustacea</taxon>
        <taxon>Multicrustacea</taxon>
        <taxon>Malacostraca</taxon>
        <taxon>Eumalacostraca</taxon>
        <taxon>Eucarida</taxon>
        <taxon>Decapoda</taxon>
        <taxon>Pleocyemata</taxon>
        <taxon>Anomura</taxon>
        <taxon>Galatheoidea</taxon>
        <taxon>Porcellanidae</taxon>
        <taxon>Petrolisthes</taxon>
    </lineage>
</organism>
<protein>
    <submittedName>
        <fullName evidence="2">Uncharacterized protein</fullName>
    </submittedName>
</protein>
<name>A0AAE1L3A7_PETCI</name>
<feature type="chain" id="PRO_5041928844" evidence="1">
    <location>
        <begin position="17"/>
        <end position="150"/>
    </location>
</feature>
<dbReference type="Proteomes" id="UP001286313">
    <property type="component" value="Unassembled WGS sequence"/>
</dbReference>
<reference evidence="2" key="1">
    <citation type="submission" date="2023-10" db="EMBL/GenBank/DDBJ databases">
        <title>Genome assemblies of two species of porcelain crab, Petrolisthes cinctipes and Petrolisthes manimaculis (Anomura: Porcellanidae).</title>
        <authorList>
            <person name="Angst P."/>
        </authorList>
    </citation>
    <scope>NUCLEOTIDE SEQUENCE</scope>
    <source>
        <strain evidence="2">PB745_01</strain>
        <tissue evidence="2">Gill</tissue>
    </source>
</reference>
<dbReference type="EMBL" id="JAWQEG010000363">
    <property type="protein sequence ID" value="KAK3891205.1"/>
    <property type="molecule type" value="Genomic_DNA"/>
</dbReference>
<accession>A0AAE1L3A7</accession>
<evidence type="ECO:0000256" key="1">
    <source>
        <dbReference type="SAM" id="SignalP"/>
    </source>
</evidence>
<feature type="signal peptide" evidence="1">
    <location>
        <begin position="1"/>
        <end position="16"/>
    </location>
</feature>
<keyword evidence="1" id="KW-0732">Signal</keyword>
<proteinExistence type="predicted"/>